<organism evidence="2 3">
    <name type="scientific">Crossiella equi</name>
    <dbReference type="NCBI Taxonomy" id="130796"/>
    <lineage>
        <taxon>Bacteria</taxon>
        <taxon>Bacillati</taxon>
        <taxon>Actinomycetota</taxon>
        <taxon>Actinomycetes</taxon>
        <taxon>Pseudonocardiales</taxon>
        <taxon>Pseudonocardiaceae</taxon>
        <taxon>Crossiella</taxon>
    </lineage>
</organism>
<dbReference type="Proteomes" id="UP001519363">
    <property type="component" value="Unassembled WGS sequence"/>
</dbReference>
<comment type="caution">
    <text evidence="2">The sequence shown here is derived from an EMBL/GenBank/DDBJ whole genome shotgun (WGS) entry which is preliminary data.</text>
</comment>
<reference evidence="2 3" key="1">
    <citation type="submission" date="2021-03" db="EMBL/GenBank/DDBJ databases">
        <title>Sequencing the genomes of 1000 actinobacteria strains.</title>
        <authorList>
            <person name="Klenk H.-P."/>
        </authorList>
    </citation>
    <scope>NUCLEOTIDE SEQUENCE [LARGE SCALE GENOMIC DNA]</scope>
    <source>
        <strain evidence="2 3">DSM 44580</strain>
    </source>
</reference>
<dbReference type="RefSeq" id="WP_086785143.1">
    <property type="nucleotide sequence ID" value="NZ_JAGIOO010000001.1"/>
</dbReference>
<feature type="signal peptide" evidence="1">
    <location>
        <begin position="1"/>
        <end position="26"/>
    </location>
</feature>
<evidence type="ECO:0000313" key="3">
    <source>
        <dbReference type="Proteomes" id="UP001519363"/>
    </source>
</evidence>
<evidence type="ECO:0000256" key="1">
    <source>
        <dbReference type="SAM" id="SignalP"/>
    </source>
</evidence>
<sequence length="308" mass="32582">MRVRRLLAGTVAIAAVVVVGTPAATAAPPAFPTEFALPNGFQPEGIEVARATAYFGSRVDGSIQAVDLATGVGRQLSKGPGTPSLGLKADWRGRLFVSGGVGGDARVVDTRTGEVLARYAFGTPNQSFVNDVVLTGDAAYFTDSRNPVLYKLTLSHTGALPKDFTRIPLTGEFTQTPDVVNANGIVTSPDGRSLLVVQSNTGTLFRVDPRSGQARKVDLGGQQLTNGDGMLRLGRDLFVVQNRLNVVTRYRLAHDGGSGALTARITDSRFDVPATVARFGDRLYLPNARFTTPPTPTTPYNAVAVDIP</sequence>
<dbReference type="EMBL" id="JAGIOO010000001">
    <property type="protein sequence ID" value="MBP2476504.1"/>
    <property type="molecule type" value="Genomic_DNA"/>
</dbReference>
<protein>
    <submittedName>
        <fullName evidence="2">Sugar lactone lactonase YvrE</fullName>
    </submittedName>
</protein>
<name>A0ABS5AIV0_9PSEU</name>
<dbReference type="SUPFAM" id="SSF63825">
    <property type="entry name" value="YWTD domain"/>
    <property type="match status" value="1"/>
</dbReference>
<accession>A0ABS5AIV0</accession>
<keyword evidence="3" id="KW-1185">Reference proteome</keyword>
<dbReference type="Gene3D" id="2.120.10.30">
    <property type="entry name" value="TolB, C-terminal domain"/>
    <property type="match status" value="1"/>
</dbReference>
<proteinExistence type="predicted"/>
<keyword evidence="1" id="KW-0732">Signal</keyword>
<feature type="chain" id="PRO_5047133167" evidence="1">
    <location>
        <begin position="27"/>
        <end position="308"/>
    </location>
</feature>
<evidence type="ECO:0000313" key="2">
    <source>
        <dbReference type="EMBL" id="MBP2476504.1"/>
    </source>
</evidence>
<dbReference type="InterPro" id="IPR011042">
    <property type="entry name" value="6-blade_b-propeller_TolB-like"/>
</dbReference>
<gene>
    <name evidence="2" type="ORF">JOF53_005376</name>
</gene>